<keyword evidence="3" id="KW-1185">Reference proteome</keyword>
<reference evidence="2 3" key="1">
    <citation type="submission" date="2014-04" db="EMBL/GenBank/DDBJ databases">
        <title>Evolutionary Origins and Diversification of the Mycorrhizal Mutualists.</title>
        <authorList>
            <consortium name="DOE Joint Genome Institute"/>
            <consortium name="Mycorrhizal Genomics Consortium"/>
            <person name="Kohler A."/>
            <person name="Kuo A."/>
            <person name="Nagy L.G."/>
            <person name="Floudas D."/>
            <person name="Copeland A."/>
            <person name="Barry K.W."/>
            <person name="Cichocki N."/>
            <person name="Veneault-Fourrey C."/>
            <person name="LaButti K."/>
            <person name="Lindquist E.A."/>
            <person name="Lipzen A."/>
            <person name="Lundell T."/>
            <person name="Morin E."/>
            <person name="Murat C."/>
            <person name="Riley R."/>
            <person name="Ohm R."/>
            <person name="Sun H."/>
            <person name="Tunlid A."/>
            <person name="Henrissat B."/>
            <person name="Grigoriev I.V."/>
            <person name="Hibbett D.S."/>
            <person name="Martin F."/>
        </authorList>
    </citation>
    <scope>NUCLEOTIDE SEQUENCE [LARGE SCALE GENOMIC DNA]</scope>
    <source>
        <strain evidence="2 3">FD-317 M1</strain>
    </source>
</reference>
<gene>
    <name evidence="2" type="ORF">GYMLUDRAFT_60821</name>
</gene>
<protein>
    <submittedName>
        <fullName evidence="2">Uncharacterized protein</fullName>
    </submittedName>
</protein>
<dbReference type="EMBL" id="KN834786">
    <property type="protein sequence ID" value="KIK58260.1"/>
    <property type="molecule type" value="Genomic_DNA"/>
</dbReference>
<dbReference type="Proteomes" id="UP000053593">
    <property type="component" value="Unassembled WGS sequence"/>
</dbReference>
<organism evidence="2 3">
    <name type="scientific">Collybiopsis luxurians FD-317 M1</name>
    <dbReference type="NCBI Taxonomy" id="944289"/>
    <lineage>
        <taxon>Eukaryota</taxon>
        <taxon>Fungi</taxon>
        <taxon>Dikarya</taxon>
        <taxon>Basidiomycota</taxon>
        <taxon>Agaricomycotina</taxon>
        <taxon>Agaricomycetes</taxon>
        <taxon>Agaricomycetidae</taxon>
        <taxon>Agaricales</taxon>
        <taxon>Marasmiineae</taxon>
        <taxon>Omphalotaceae</taxon>
        <taxon>Collybiopsis</taxon>
        <taxon>Collybiopsis luxurians</taxon>
    </lineage>
</organism>
<evidence type="ECO:0000256" key="1">
    <source>
        <dbReference type="SAM" id="MobiDB-lite"/>
    </source>
</evidence>
<sequence>MDSNPNSILPCIPQHNPSATLPIHGTSDIEDDNNNKANEAVKKKPHVTQVQMPTGQLINLIHVVSTTPAEHEISISDTEEDSDEWHAFCPDIYHKKIIQMMVSHLNAHPMIHGYSAPTRDRICYWAVKEMYLYCVKNELSEVWAYMWENWYRPGRWELWACSVHKDLPVL</sequence>
<dbReference type="AlphaFoldDB" id="A0A0D0B4M1"/>
<accession>A0A0D0B4M1</accession>
<evidence type="ECO:0000313" key="2">
    <source>
        <dbReference type="EMBL" id="KIK58260.1"/>
    </source>
</evidence>
<feature type="region of interest" description="Disordered" evidence="1">
    <location>
        <begin position="1"/>
        <end position="34"/>
    </location>
</feature>
<evidence type="ECO:0000313" key="3">
    <source>
        <dbReference type="Proteomes" id="UP000053593"/>
    </source>
</evidence>
<name>A0A0D0B4M1_9AGAR</name>
<dbReference type="OrthoDB" id="3262412at2759"/>
<proteinExistence type="predicted"/>
<dbReference type="HOGENOM" id="CLU_1570815_0_0_1"/>